<evidence type="ECO:0000313" key="3">
    <source>
        <dbReference type="WBParaSite" id="ECPE_0001858601-mRNA-1"/>
    </source>
</evidence>
<organism evidence="3">
    <name type="scientific">Echinostoma caproni</name>
    <dbReference type="NCBI Taxonomy" id="27848"/>
    <lineage>
        <taxon>Eukaryota</taxon>
        <taxon>Metazoa</taxon>
        <taxon>Spiralia</taxon>
        <taxon>Lophotrochozoa</taxon>
        <taxon>Platyhelminthes</taxon>
        <taxon>Trematoda</taxon>
        <taxon>Digenea</taxon>
        <taxon>Plagiorchiida</taxon>
        <taxon>Echinostomata</taxon>
        <taxon>Echinostomatoidea</taxon>
        <taxon>Echinostomatidae</taxon>
        <taxon>Echinostoma</taxon>
    </lineage>
</organism>
<protein>
    <submittedName>
        <fullName evidence="3">CSTF2_hinge domain-containing protein</fullName>
    </submittedName>
</protein>
<gene>
    <name evidence="1" type="ORF">ECPE_LOCUS18536</name>
</gene>
<dbReference type="WBParaSite" id="ECPE_0001858601-mRNA-1">
    <property type="protein sequence ID" value="ECPE_0001858601-mRNA-1"/>
    <property type="gene ID" value="ECPE_0001858601"/>
</dbReference>
<evidence type="ECO:0000313" key="2">
    <source>
        <dbReference type="Proteomes" id="UP000272942"/>
    </source>
</evidence>
<name>A0A183BH51_9TREM</name>
<reference evidence="3" key="1">
    <citation type="submission" date="2016-06" db="UniProtKB">
        <authorList>
            <consortium name="WormBaseParasite"/>
        </authorList>
    </citation>
    <scope>IDENTIFICATION</scope>
</reference>
<dbReference type="EMBL" id="UZAN01080340">
    <property type="protein sequence ID" value="VDP96553.1"/>
    <property type="molecule type" value="Genomic_DNA"/>
</dbReference>
<dbReference type="PANTHER" id="PTHR33327:SF3">
    <property type="entry name" value="RNA-DIRECTED DNA POLYMERASE"/>
    <property type="match status" value="1"/>
</dbReference>
<dbReference type="OrthoDB" id="8058130at2759"/>
<dbReference type="PANTHER" id="PTHR33327">
    <property type="entry name" value="ENDONUCLEASE"/>
    <property type="match status" value="1"/>
</dbReference>
<reference evidence="1 2" key="2">
    <citation type="submission" date="2018-11" db="EMBL/GenBank/DDBJ databases">
        <authorList>
            <consortium name="Pathogen Informatics"/>
        </authorList>
    </citation>
    <scope>NUCLEOTIDE SEQUENCE [LARGE SCALE GENOMIC DNA]</scope>
    <source>
        <strain evidence="1 2">Egypt</strain>
    </source>
</reference>
<proteinExistence type="predicted"/>
<keyword evidence="2" id="KW-1185">Reference proteome</keyword>
<accession>A0A183BH51</accession>
<evidence type="ECO:0000313" key="1">
    <source>
        <dbReference type="EMBL" id="VDP96553.1"/>
    </source>
</evidence>
<dbReference type="Proteomes" id="UP000272942">
    <property type="component" value="Unassembled WGS sequence"/>
</dbReference>
<dbReference type="AlphaFoldDB" id="A0A183BH51"/>
<sequence length="123" mass="13721">MFSNFSDIYINIPAHKPYDILKEALLCRMAVTEEERIQLLLSEIQLGNLKSSQLLRQMHASVGKNTLDDSVLSMYVQNQLAAARAMEQAQLFQPSLVNAGSPEPIIFQQTFSNPTQGKLPTSP</sequence>